<sequence>MNGMFYGSIVMTAQMKERSPENVTNRALYIKEIIKSHLKRTLIKQNSCQAGSYFVRSKNLNP</sequence>
<dbReference type="STRING" id="1441095.AM592_03140"/>
<dbReference type="AlphaFoldDB" id="A0A0M4FS25"/>
<name>A0A0M4FS25_9BACI</name>
<evidence type="ECO:0000313" key="2">
    <source>
        <dbReference type="Proteomes" id="UP000067625"/>
    </source>
</evidence>
<organism evidence="1 2">
    <name type="scientific">Bacillus gobiensis</name>
    <dbReference type="NCBI Taxonomy" id="1441095"/>
    <lineage>
        <taxon>Bacteria</taxon>
        <taxon>Bacillati</taxon>
        <taxon>Bacillota</taxon>
        <taxon>Bacilli</taxon>
        <taxon>Bacillales</taxon>
        <taxon>Bacillaceae</taxon>
        <taxon>Bacillus</taxon>
    </lineage>
</organism>
<reference evidence="2" key="1">
    <citation type="submission" date="2015-08" db="EMBL/GenBank/DDBJ databases">
        <title>Genome sequencing project for genomic taxonomy and phylogenomics of Bacillus-like bacteria.</title>
        <authorList>
            <person name="Liu B."/>
            <person name="Wang J."/>
            <person name="Zhu Y."/>
            <person name="Liu G."/>
            <person name="Chen Q."/>
            <person name="Chen Z."/>
            <person name="Lan J."/>
            <person name="Che J."/>
            <person name="Ge C."/>
            <person name="Shi H."/>
            <person name="Pan Z."/>
            <person name="Liu X."/>
        </authorList>
    </citation>
    <scope>NUCLEOTIDE SEQUENCE [LARGE SCALE GENOMIC DNA]</scope>
    <source>
        <strain evidence="2">FJAT-4402</strain>
    </source>
</reference>
<keyword evidence="2" id="KW-1185">Reference proteome</keyword>
<dbReference type="EMBL" id="CP012600">
    <property type="protein sequence ID" value="ALC80693.1"/>
    <property type="molecule type" value="Genomic_DNA"/>
</dbReference>
<reference evidence="1 2" key="2">
    <citation type="journal article" date="2016" name="Int. J. Syst. Evol. Microbiol.">
        <title>Bacillus gobiensis sp. nov., isolated from a soil sample.</title>
        <authorList>
            <person name="Liu B."/>
            <person name="Liu G.H."/>
            <person name="Cetin S."/>
            <person name="Schumann P."/>
            <person name="Pan Z.Z."/>
            <person name="Chen Q.Q."/>
        </authorList>
    </citation>
    <scope>NUCLEOTIDE SEQUENCE [LARGE SCALE GENOMIC DNA]</scope>
    <source>
        <strain evidence="1 2">FJAT-4402</strain>
    </source>
</reference>
<accession>A0A0M4FS25</accession>
<protein>
    <submittedName>
        <fullName evidence="1">Uncharacterized protein</fullName>
    </submittedName>
</protein>
<dbReference type="RefSeq" id="WP_053602433.1">
    <property type="nucleotide sequence ID" value="NZ_CP012600.1"/>
</dbReference>
<evidence type="ECO:0000313" key="1">
    <source>
        <dbReference type="EMBL" id="ALC80693.1"/>
    </source>
</evidence>
<proteinExistence type="predicted"/>
<dbReference type="Proteomes" id="UP000067625">
    <property type="component" value="Chromosome"/>
</dbReference>
<gene>
    <name evidence="1" type="ORF">AM592_03140</name>
</gene>